<sequence>MTTKLFSHPGRAAMSALAAVAASGTAVAVLIFSGTGARAAEAPVDLGTAANFSVLAGTTVTNTGPTFLAQSLGVSPGNTAPGFPPGIVGGEIHLGDAVALQAKNDLTTAYNDAAGRTPFTNLPAELGGTTLLPGVYRIGAAQLTGTLTLDSQGDPAAVFIFQIASTLVTAPNSSVVFINGSSPCNVYWQVGSSATLDTGTRFMGNILAQTSITMNTGATLQGRALAQTGAVTLDTNTINAPVCLQPTGTPTQTPTGTPTGQPTGTPTGTPTGQPTGTPTGQPTVTPTGQPTARPTRTALPVTGSSGGEALLPVLTGIGSVAVATGAALLFLYRRRRSES</sequence>
<evidence type="ECO:0000256" key="4">
    <source>
        <dbReference type="ARBA" id="ARBA00022729"/>
    </source>
</evidence>
<keyword evidence="2" id="KW-0134">Cell wall</keyword>
<evidence type="ECO:0000256" key="2">
    <source>
        <dbReference type="ARBA" id="ARBA00022512"/>
    </source>
</evidence>
<feature type="signal peptide" evidence="8">
    <location>
        <begin position="1"/>
        <end position="28"/>
    </location>
</feature>
<feature type="transmembrane region" description="Helical" evidence="7">
    <location>
        <begin position="309"/>
        <end position="332"/>
    </location>
</feature>
<reference evidence="10 11" key="1">
    <citation type="submission" date="2024-10" db="EMBL/GenBank/DDBJ databases">
        <title>The Natural Products Discovery Center: Release of the First 8490 Sequenced Strains for Exploring Actinobacteria Biosynthetic Diversity.</title>
        <authorList>
            <person name="Kalkreuter E."/>
            <person name="Kautsar S.A."/>
            <person name="Yang D."/>
            <person name="Bader C.D."/>
            <person name="Teijaro C.N."/>
            <person name="Fluegel L."/>
            <person name="Davis C.M."/>
            <person name="Simpson J.R."/>
            <person name="Lauterbach L."/>
            <person name="Steele A.D."/>
            <person name="Gui C."/>
            <person name="Meng S."/>
            <person name="Li G."/>
            <person name="Viehrig K."/>
            <person name="Ye F."/>
            <person name="Su P."/>
            <person name="Kiefer A.F."/>
            <person name="Nichols A."/>
            <person name="Cepeda A.J."/>
            <person name="Yan W."/>
            <person name="Fan B."/>
            <person name="Jiang Y."/>
            <person name="Adhikari A."/>
            <person name="Zheng C.-J."/>
            <person name="Schuster L."/>
            <person name="Cowan T.M."/>
            <person name="Smanski M.J."/>
            <person name="Chevrette M.G."/>
            <person name="De Carvalho L.P.S."/>
            <person name="Shen B."/>
        </authorList>
    </citation>
    <scope>NUCLEOTIDE SEQUENCE [LARGE SCALE GENOMIC DNA]</scope>
    <source>
        <strain evidence="10 11">NPDC000140</strain>
    </source>
</reference>
<keyword evidence="7" id="KW-1133">Transmembrane helix</keyword>
<gene>
    <name evidence="10" type="ORF">ACFY3B_14120</name>
</gene>
<evidence type="ECO:0000313" key="10">
    <source>
        <dbReference type="EMBL" id="MFF5200733.1"/>
    </source>
</evidence>
<keyword evidence="11" id="KW-1185">Reference proteome</keyword>
<dbReference type="GeneID" id="95372102"/>
<feature type="domain" description="Gram-positive cocci surface proteins LPxTG" evidence="9">
    <location>
        <begin position="299"/>
        <end position="339"/>
    </location>
</feature>
<evidence type="ECO:0000256" key="6">
    <source>
        <dbReference type="SAM" id="MobiDB-lite"/>
    </source>
</evidence>
<evidence type="ECO:0000256" key="7">
    <source>
        <dbReference type="SAM" id="Phobius"/>
    </source>
</evidence>
<keyword evidence="4 8" id="KW-0732">Signal</keyword>
<evidence type="ECO:0000256" key="5">
    <source>
        <dbReference type="ARBA" id="ARBA00023088"/>
    </source>
</evidence>
<dbReference type="PROSITE" id="PS50847">
    <property type="entry name" value="GRAM_POS_ANCHORING"/>
    <property type="match status" value="1"/>
</dbReference>
<dbReference type="InterPro" id="IPR021884">
    <property type="entry name" value="Ice-bd_prot"/>
</dbReference>
<dbReference type="EMBL" id="JBIAZM010000004">
    <property type="protein sequence ID" value="MFF5200733.1"/>
    <property type="molecule type" value="Genomic_DNA"/>
</dbReference>
<keyword evidence="7" id="KW-0472">Membrane</keyword>
<accession>A0ABW6VU17</accession>
<dbReference type="Proteomes" id="UP001602287">
    <property type="component" value="Unassembled WGS sequence"/>
</dbReference>
<dbReference type="InterPro" id="IPR019931">
    <property type="entry name" value="LPXTG_anchor"/>
</dbReference>
<protein>
    <submittedName>
        <fullName evidence="10">Ice-binding family protein</fullName>
    </submittedName>
</protein>
<organism evidence="10 11">
    <name type="scientific">Micromonospora parva</name>
    <dbReference type="NCBI Taxonomy" id="1464048"/>
    <lineage>
        <taxon>Bacteria</taxon>
        <taxon>Bacillati</taxon>
        <taxon>Actinomycetota</taxon>
        <taxon>Actinomycetes</taxon>
        <taxon>Micromonosporales</taxon>
        <taxon>Micromonosporaceae</taxon>
        <taxon>Micromonospora</taxon>
    </lineage>
</organism>
<keyword evidence="7" id="KW-0812">Transmembrane</keyword>
<proteinExistence type="inferred from homology"/>
<keyword evidence="3" id="KW-0964">Secreted</keyword>
<feature type="chain" id="PRO_5047424059" evidence="8">
    <location>
        <begin position="29"/>
        <end position="339"/>
    </location>
</feature>
<feature type="region of interest" description="Disordered" evidence="6">
    <location>
        <begin position="244"/>
        <end position="304"/>
    </location>
</feature>
<evidence type="ECO:0000259" key="9">
    <source>
        <dbReference type="PROSITE" id="PS50847"/>
    </source>
</evidence>
<comment type="caution">
    <text evidence="10">The sequence shown here is derived from an EMBL/GenBank/DDBJ whole genome shotgun (WGS) entry which is preliminary data.</text>
</comment>
<evidence type="ECO:0000256" key="3">
    <source>
        <dbReference type="ARBA" id="ARBA00022525"/>
    </source>
</evidence>
<name>A0ABW6VU17_9ACTN</name>
<comment type="similarity">
    <text evidence="1">Belongs to the ice-binding protein family.</text>
</comment>
<feature type="compositionally biased region" description="Low complexity" evidence="6">
    <location>
        <begin position="245"/>
        <end position="291"/>
    </location>
</feature>
<dbReference type="RefSeq" id="WP_245233542.1">
    <property type="nucleotide sequence ID" value="NZ_JBEXXF010000001.1"/>
</dbReference>
<keyword evidence="5" id="KW-0572">Peptidoglycan-anchor</keyword>
<evidence type="ECO:0000256" key="1">
    <source>
        <dbReference type="ARBA" id="ARBA00005445"/>
    </source>
</evidence>
<evidence type="ECO:0000256" key="8">
    <source>
        <dbReference type="SAM" id="SignalP"/>
    </source>
</evidence>
<evidence type="ECO:0000313" key="11">
    <source>
        <dbReference type="Proteomes" id="UP001602287"/>
    </source>
</evidence>
<dbReference type="Pfam" id="PF11999">
    <property type="entry name" value="Ice_binding"/>
    <property type="match status" value="1"/>
</dbReference>